<keyword evidence="5" id="KW-0325">Glycoprotein</keyword>
<name>A0AAW1DQC9_9HEMI</name>
<protein>
    <recommendedName>
        <fullName evidence="7">Sulfatase N-terminal domain-containing protein</fullName>
    </recommendedName>
</protein>
<evidence type="ECO:0000256" key="4">
    <source>
        <dbReference type="ARBA" id="ARBA00022837"/>
    </source>
</evidence>
<dbReference type="EMBL" id="JAPXFL010000001">
    <property type="protein sequence ID" value="KAK9512871.1"/>
    <property type="molecule type" value="Genomic_DNA"/>
</dbReference>
<feature type="transmembrane region" description="Helical" evidence="6">
    <location>
        <begin position="369"/>
        <end position="388"/>
    </location>
</feature>
<dbReference type="InterPro" id="IPR017850">
    <property type="entry name" value="Alkaline_phosphatase_core_sf"/>
</dbReference>
<keyword evidence="3" id="KW-0479">Metal-binding</keyword>
<evidence type="ECO:0000256" key="1">
    <source>
        <dbReference type="ARBA" id="ARBA00001913"/>
    </source>
</evidence>
<keyword evidence="4" id="KW-0106">Calcium</keyword>
<dbReference type="PANTHER" id="PTHR10342">
    <property type="entry name" value="ARYLSULFATASE"/>
    <property type="match status" value="1"/>
</dbReference>
<dbReference type="PANTHER" id="PTHR10342:SF274">
    <property type="entry name" value="ARYLSULFATASE B"/>
    <property type="match status" value="1"/>
</dbReference>
<keyword evidence="6" id="KW-0472">Membrane</keyword>
<dbReference type="InterPro" id="IPR047115">
    <property type="entry name" value="ARSB"/>
</dbReference>
<sequence length="401" mass="45301">MSDEAVSVIGRHAASGKQNGLFMVVGSPATHRGNRDIHLEPPPFTFGERLNNITDRNRRVYADMMKGLDDCVGNITEALNRNKMINNSVIVFISDNGASINDSQWHFENHGSNWPLKGEKMSLHEGGVRTVATIWSSEFTNLDLQVQNRLFHISDWFPTLFAAAGGDPNKLVDIDGINHWDSLKSGKNDSPRKELVVDIQAKKNIQAYIKGKWKLIRNYNTSIALSCADKYYGVNLRNSIEYNITEILNSKVEQSLKRNNLDSKKIERLRKEATIAECCIPEEKEKSQANDCHSKYCLYNIDVDPCECNDIAATNSVIVQELASILEEQRKLLVEKASYDLYPEGSPGESNYWEPWLDNEDNQSLESETILIIILSLVICLMIFALVAKNIHHGYEPTPEQ</sequence>
<organism evidence="8 9">
    <name type="scientific">Rhynocoris fuscipes</name>
    <dbReference type="NCBI Taxonomy" id="488301"/>
    <lineage>
        <taxon>Eukaryota</taxon>
        <taxon>Metazoa</taxon>
        <taxon>Ecdysozoa</taxon>
        <taxon>Arthropoda</taxon>
        <taxon>Hexapoda</taxon>
        <taxon>Insecta</taxon>
        <taxon>Pterygota</taxon>
        <taxon>Neoptera</taxon>
        <taxon>Paraneoptera</taxon>
        <taxon>Hemiptera</taxon>
        <taxon>Heteroptera</taxon>
        <taxon>Panheteroptera</taxon>
        <taxon>Cimicomorpha</taxon>
        <taxon>Reduviidae</taxon>
        <taxon>Harpactorinae</taxon>
        <taxon>Harpactorini</taxon>
        <taxon>Rhynocoris</taxon>
    </lineage>
</organism>
<evidence type="ECO:0000259" key="7">
    <source>
        <dbReference type="Pfam" id="PF00884"/>
    </source>
</evidence>
<feature type="domain" description="Sulfatase N-terminal" evidence="7">
    <location>
        <begin position="4"/>
        <end position="165"/>
    </location>
</feature>
<keyword evidence="6" id="KW-1133">Transmembrane helix</keyword>
<proteinExistence type="inferred from homology"/>
<keyword evidence="9" id="KW-1185">Reference proteome</keyword>
<dbReference type="Pfam" id="PF00884">
    <property type="entry name" value="Sulfatase"/>
    <property type="match status" value="1"/>
</dbReference>
<evidence type="ECO:0000256" key="2">
    <source>
        <dbReference type="ARBA" id="ARBA00008779"/>
    </source>
</evidence>
<dbReference type="GO" id="GO:0046872">
    <property type="term" value="F:metal ion binding"/>
    <property type="evidence" value="ECO:0007669"/>
    <property type="project" value="UniProtKB-KW"/>
</dbReference>
<comment type="similarity">
    <text evidence="2">Belongs to the sulfatase family.</text>
</comment>
<dbReference type="AlphaFoldDB" id="A0AAW1DQC9"/>
<accession>A0AAW1DQC9</accession>
<reference evidence="8 9" key="1">
    <citation type="submission" date="2022-12" db="EMBL/GenBank/DDBJ databases">
        <title>Chromosome-level genome assembly of true bugs.</title>
        <authorList>
            <person name="Ma L."/>
            <person name="Li H."/>
        </authorList>
    </citation>
    <scope>NUCLEOTIDE SEQUENCE [LARGE SCALE GENOMIC DNA]</scope>
    <source>
        <strain evidence="8">Lab_2022b</strain>
    </source>
</reference>
<evidence type="ECO:0000256" key="6">
    <source>
        <dbReference type="SAM" id="Phobius"/>
    </source>
</evidence>
<evidence type="ECO:0000256" key="5">
    <source>
        <dbReference type="ARBA" id="ARBA00023180"/>
    </source>
</evidence>
<dbReference type="Proteomes" id="UP001461498">
    <property type="component" value="Unassembled WGS sequence"/>
</dbReference>
<evidence type="ECO:0000313" key="8">
    <source>
        <dbReference type="EMBL" id="KAK9512872.1"/>
    </source>
</evidence>
<dbReference type="GO" id="GO:0008484">
    <property type="term" value="F:sulfuric ester hydrolase activity"/>
    <property type="evidence" value="ECO:0007669"/>
    <property type="project" value="InterPro"/>
</dbReference>
<dbReference type="SUPFAM" id="SSF53649">
    <property type="entry name" value="Alkaline phosphatase-like"/>
    <property type="match status" value="1"/>
</dbReference>
<dbReference type="InterPro" id="IPR000917">
    <property type="entry name" value="Sulfatase_N"/>
</dbReference>
<gene>
    <name evidence="8" type="ORF">O3M35_001191</name>
</gene>
<comment type="cofactor">
    <cofactor evidence="1">
        <name>Ca(2+)</name>
        <dbReference type="ChEBI" id="CHEBI:29108"/>
    </cofactor>
</comment>
<comment type="caution">
    <text evidence="8">The sequence shown here is derived from an EMBL/GenBank/DDBJ whole genome shotgun (WGS) entry which is preliminary data.</text>
</comment>
<dbReference type="Gene3D" id="3.40.720.10">
    <property type="entry name" value="Alkaline Phosphatase, subunit A"/>
    <property type="match status" value="1"/>
</dbReference>
<dbReference type="EMBL" id="JAPXFL010000001">
    <property type="protein sequence ID" value="KAK9512872.1"/>
    <property type="molecule type" value="Genomic_DNA"/>
</dbReference>
<dbReference type="Gene3D" id="3.30.1120.10">
    <property type="match status" value="1"/>
</dbReference>
<evidence type="ECO:0000313" key="9">
    <source>
        <dbReference type="Proteomes" id="UP001461498"/>
    </source>
</evidence>
<evidence type="ECO:0000256" key="3">
    <source>
        <dbReference type="ARBA" id="ARBA00022723"/>
    </source>
</evidence>
<keyword evidence="6" id="KW-0812">Transmembrane</keyword>